<comment type="caution">
    <text evidence="1">The sequence shown here is derived from an EMBL/GenBank/DDBJ whole genome shotgun (WGS) entry which is preliminary data.</text>
</comment>
<accession>X0VFB5</accession>
<evidence type="ECO:0000313" key="1">
    <source>
        <dbReference type="EMBL" id="GAG16929.1"/>
    </source>
</evidence>
<dbReference type="SUPFAM" id="SSF74650">
    <property type="entry name" value="Galactose mutarotase-like"/>
    <property type="match status" value="1"/>
</dbReference>
<dbReference type="InterPro" id="IPR011013">
    <property type="entry name" value="Gal_mutarotase_sf_dom"/>
</dbReference>
<protein>
    <recommendedName>
        <fullName evidence="2">Galactose-1-epimerase</fullName>
    </recommendedName>
</protein>
<sequence>MKVEIQDWGETPDGQGVQLYTVVNGRGAEAQITNYGGIVVSLKVPDVDGRLDDVVLGYDTLPEYVDDLSYFGCIVGRYANRIARGRFTLNGVEHTLTANERWNHLHGGIRGFSKVVWEARAVEKGGSAGLGLSYLSRDGEEGYPGNLRAEVAYLLTEDDELRVEYEATT</sequence>
<organism evidence="1">
    <name type="scientific">marine sediment metagenome</name>
    <dbReference type="NCBI Taxonomy" id="412755"/>
    <lineage>
        <taxon>unclassified sequences</taxon>
        <taxon>metagenomes</taxon>
        <taxon>ecological metagenomes</taxon>
    </lineage>
</organism>
<dbReference type="PANTHER" id="PTHR10091:SF0">
    <property type="entry name" value="GALACTOSE MUTAROTASE"/>
    <property type="match status" value="1"/>
</dbReference>
<feature type="non-terminal residue" evidence="1">
    <location>
        <position position="169"/>
    </location>
</feature>
<dbReference type="Gene3D" id="2.70.98.10">
    <property type="match status" value="1"/>
</dbReference>
<dbReference type="AlphaFoldDB" id="X0VFB5"/>
<dbReference type="InterPro" id="IPR008183">
    <property type="entry name" value="Aldose_1/G6P_1-epimerase"/>
</dbReference>
<evidence type="ECO:0008006" key="2">
    <source>
        <dbReference type="Google" id="ProtNLM"/>
    </source>
</evidence>
<dbReference type="GO" id="GO:0004034">
    <property type="term" value="F:aldose 1-epimerase activity"/>
    <property type="evidence" value="ECO:0007669"/>
    <property type="project" value="TreeGrafter"/>
</dbReference>
<dbReference type="Pfam" id="PF01263">
    <property type="entry name" value="Aldose_epim"/>
    <property type="match status" value="1"/>
</dbReference>
<proteinExistence type="predicted"/>
<dbReference type="GO" id="GO:0006006">
    <property type="term" value="P:glucose metabolic process"/>
    <property type="evidence" value="ECO:0007669"/>
    <property type="project" value="TreeGrafter"/>
</dbReference>
<name>X0VFB5_9ZZZZ</name>
<dbReference type="GO" id="GO:0033499">
    <property type="term" value="P:galactose catabolic process via UDP-galactose, Leloir pathway"/>
    <property type="evidence" value="ECO:0007669"/>
    <property type="project" value="TreeGrafter"/>
</dbReference>
<dbReference type="GO" id="GO:0005737">
    <property type="term" value="C:cytoplasm"/>
    <property type="evidence" value="ECO:0007669"/>
    <property type="project" value="TreeGrafter"/>
</dbReference>
<dbReference type="InterPro" id="IPR014718">
    <property type="entry name" value="GH-type_carb-bd"/>
</dbReference>
<dbReference type="GO" id="GO:0030246">
    <property type="term" value="F:carbohydrate binding"/>
    <property type="evidence" value="ECO:0007669"/>
    <property type="project" value="InterPro"/>
</dbReference>
<dbReference type="PANTHER" id="PTHR10091">
    <property type="entry name" value="ALDOSE-1-EPIMERASE"/>
    <property type="match status" value="1"/>
</dbReference>
<reference evidence="1" key="1">
    <citation type="journal article" date="2014" name="Front. Microbiol.">
        <title>High frequency of phylogenetically diverse reductive dehalogenase-homologous genes in deep subseafloor sedimentary metagenomes.</title>
        <authorList>
            <person name="Kawai M."/>
            <person name="Futagami T."/>
            <person name="Toyoda A."/>
            <person name="Takaki Y."/>
            <person name="Nishi S."/>
            <person name="Hori S."/>
            <person name="Arai W."/>
            <person name="Tsubouchi T."/>
            <person name="Morono Y."/>
            <person name="Uchiyama I."/>
            <person name="Ito T."/>
            <person name="Fujiyama A."/>
            <person name="Inagaki F."/>
            <person name="Takami H."/>
        </authorList>
    </citation>
    <scope>NUCLEOTIDE SEQUENCE</scope>
    <source>
        <strain evidence="1">Expedition CK06-06</strain>
    </source>
</reference>
<dbReference type="EMBL" id="BARS01035295">
    <property type="protein sequence ID" value="GAG16929.1"/>
    <property type="molecule type" value="Genomic_DNA"/>
</dbReference>
<gene>
    <name evidence="1" type="ORF">S01H1_54397</name>
</gene>